<keyword evidence="5 7" id="KW-0012">Acyltransferase</keyword>
<name>A0ABN6F1X8_9BACT</name>
<feature type="domain" description="Thiolase C-terminal" evidence="9">
    <location>
        <begin position="296"/>
        <end position="434"/>
    </location>
</feature>
<evidence type="ECO:0000256" key="6">
    <source>
        <dbReference type="ARBA" id="ARBA00024073"/>
    </source>
</evidence>
<evidence type="ECO:0000256" key="2">
    <source>
        <dbReference type="ARBA" id="ARBA00022679"/>
    </source>
</evidence>
<keyword evidence="11" id="KW-1185">Reference proteome</keyword>
<keyword evidence="2 7" id="KW-0808">Transferase</keyword>
<evidence type="ECO:0000259" key="8">
    <source>
        <dbReference type="Pfam" id="PF00108"/>
    </source>
</evidence>
<dbReference type="CDD" id="cd00751">
    <property type="entry name" value="thiolase"/>
    <property type="match status" value="1"/>
</dbReference>
<gene>
    <name evidence="10" type="primary">hadHB_1</name>
    <name evidence="10" type="ORF">DSLASN_16460</name>
</gene>
<sequence length="436" mass="46224">MNPMTIQGNRVAIVEGCRIPFQRSGTGYASLMGWHLGQLAVKGLVARSGISGADVDQVIMGCVATDIATTNVAREIALGAGIPRTVPAYTCTLACVSSNQAITNGAVLIASGQADVVIAGGVETFSDTDIRVSRKYRKFLMDLTLFKRPKTLMDKLRLLKAMRPLDFIMPEPPAIAEYSTGMLMGQNADRLASRLGISREDQDLYAEMSHSRAVTAWETGVLNEEVTPVVVPESGAVLSRDNGPRKDANAAKLSGLRPAFAKGCGTVTAGNSSFLTDGAAAILLMREEKALAMGLTPMGYIRDFFYSAQDPVEELLLGPAFAIPGVLKRAGVPLSEVGVLEIHEAFAAQMLANIQCLESRAFAREHLGHDEAVGAVSMDRLNRHGGSLSLGHPFGATGGRLLSTCCRRMMRENSRFGLVAGCAAGAVGNAILIEQA</sequence>
<dbReference type="PROSITE" id="PS00737">
    <property type="entry name" value="THIOLASE_2"/>
    <property type="match status" value="1"/>
</dbReference>
<evidence type="ECO:0000313" key="11">
    <source>
        <dbReference type="Proteomes" id="UP001320148"/>
    </source>
</evidence>
<dbReference type="Gene3D" id="3.40.47.10">
    <property type="match status" value="1"/>
</dbReference>
<evidence type="ECO:0000256" key="4">
    <source>
        <dbReference type="ARBA" id="ARBA00023098"/>
    </source>
</evidence>
<evidence type="ECO:0000259" key="9">
    <source>
        <dbReference type="Pfam" id="PF02803"/>
    </source>
</evidence>
<keyword evidence="3" id="KW-0276">Fatty acid metabolism</keyword>
<dbReference type="InterPro" id="IPR020613">
    <property type="entry name" value="Thiolase_CS"/>
</dbReference>
<dbReference type="Pfam" id="PF00108">
    <property type="entry name" value="Thiolase_N"/>
    <property type="match status" value="1"/>
</dbReference>
<evidence type="ECO:0000256" key="7">
    <source>
        <dbReference type="RuleBase" id="RU003557"/>
    </source>
</evidence>
<accession>A0ABN6F1X8</accession>
<dbReference type="PANTHER" id="PTHR18919:SF153">
    <property type="entry name" value="TRIFUNCTIONAL ENZYME SUBUNIT BETA, MITOCHONDRIAL"/>
    <property type="match status" value="1"/>
</dbReference>
<dbReference type="InterPro" id="IPR016039">
    <property type="entry name" value="Thiolase-like"/>
</dbReference>
<dbReference type="Proteomes" id="UP001320148">
    <property type="component" value="Chromosome"/>
</dbReference>
<keyword evidence="4" id="KW-0443">Lipid metabolism</keyword>
<dbReference type="InterPro" id="IPR020616">
    <property type="entry name" value="Thiolase_N"/>
</dbReference>
<organism evidence="10 11">
    <name type="scientific">Desulfoluna limicola</name>
    <dbReference type="NCBI Taxonomy" id="2810562"/>
    <lineage>
        <taxon>Bacteria</taxon>
        <taxon>Pseudomonadati</taxon>
        <taxon>Thermodesulfobacteriota</taxon>
        <taxon>Desulfobacteria</taxon>
        <taxon>Desulfobacterales</taxon>
        <taxon>Desulfolunaceae</taxon>
        <taxon>Desulfoluna</taxon>
    </lineage>
</organism>
<proteinExistence type="inferred from homology"/>
<dbReference type="EMBL" id="AP024488">
    <property type="protein sequence ID" value="BCS96014.1"/>
    <property type="molecule type" value="Genomic_DNA"/>
</dbReference>
<dbReference type="InterPro" id="IPR002155">
    <property type="entry name" value="Thiolase"/>
</dbReference>
<evidence type="ECO:0000256" key="1">
    <source>
        <dbReference type="ARBA" id="ARBA00010982"/>
    </source>
</evidence>
<evidence type="ECO:0000256" key="3">
    <source>
        <dbReference type="ARBA" id="ARBA00022832"/>
    </source>
</evidence>
<dbReference type="SUPFAM" id="SSF53901">
    <property type="entry name" value="Thiolase-like"/>
    <property type="match status" value="2"/>
</dbReference>
<dbReference type="Pfam" id="PF02803">
    <property type="entry name" value="Thiolase_C"/>
    <property type="match status" value="1"/>
</dbReference>
<dbReference type="InterPro" id="IPR020617">
    <property type="entry name" value="Thiolase_C"/>
</dbReference>
<feature type="domain" description="Thiolase N-terminal" evidence="8">
    <location>
        <begin position="11"/>
        <end position="288"/>
    </location>
</feature>
<dbReference type="EC" id="2.3.1.16" evidence="6"/>
<reference evidence="10 11" key="1">
    <citation type="submission" date="2021-02" db="EMBL/GenBank/DDBJ databases">
        <title>Complete genome of Desulfoluna sp. strain ASN36.</title>
        <authorList>
            <person name="Takahashi A."/>
            <person name="Kojima H."/>
            <person name="Fukui M."/>
        </authorList>
    </citation>
    <scope>NUCLEOTIDE SEQUENCE [LARGE SCALE GENOMIC DNA]</scope>
    <source>
        <strain evidence="10 11">ASN36</strain>
    </source>
</reference>
<dbReference type="NCBIfam" id="TIGR01930">
    <property type="entry name" value="AcCoA-C-Actrans"/>
    <property type="match status" value="1"/>
</dbReference>
<evidence type="ECO:0000313" key="10">
    <source>
        <dbReference type="EMBL" id="BCS96014.1"/>
    </source>
</evidence>
<evidence type="ECO:0000256" key="5">
    <source>
        <dbReference type="ARBA" id="ARBA00023315"/>
    </source>
</evidence>
<dbReference type="PANTHER" id="PTHR18919">
    <property type="entry name" value="ACETYL-COA C-ACYLTRANSFERASE"/>
    <property type="match status" value="1"/>
</dbReference>
<protein>
    <recommendedName>
        <fullName evidence="6">acetyl-CoA C-acyltransferase</fullName>
        <ecNumber evidence="6">2.3.1.16</ecNumber>
    </recommendedName>
</protein>
<dbReference type="PIRSF" id="PIRSF000429">
    <property type="entry name" value="Ac-CoA_Ac_transf"/>
    <property type="match status" value="1"/>
</dbReference>
<comment type="similarity">
    <text evidence="1 7">Belongs to the thiolase-like superfamily. Thiolase family.</text>
</comment>